<dbReference type="AlphaFoldDB" id="A0AA37XL99"/>
<name>A0AA37XL99_9ENTE</name>
<dbReference type="PANTHER" id="PTHR40399">
    <property type="entry name" value="PTS SYSTEM GLUCITOL/SORBITOL-SPECIFIC EIIC COMPONENT"/>
    <property type="match status" value="1"/>
</dbReference>
<keyword evidence="1" id="KW-1133">Transmembrane helix</keyword>
<evidence type="ECO:0000313" key="4">
    <source>
        <dbReference type="EMBL" id="GMA73348.1"/>
    </source>
</evidence>
<dbReference type="NCBIfam" id="TIGR00821">
    <property type="entry name" value="EII-GUT"/>
    <property type="match status" value="1"/>
</dbReference>
<proteinExistence type="predicted"/>
<dbReference type="EMBL" id="CP027783">
    <property type="protein sequence ID" value="AYW47196.1"/>
    <property type="molecule type" value="Genomic_DNA"/>
</dbReference>
<evidence type="ECO:0000313" key="5">
    <source>
        <dbReference type="Proteomes" id="UP000268310"/>
    </source>
</evidence>
<evidence type="ECO:0000313" key="2">
    <source>
        <dbReference type="EMBL" id="AYW47196.1"/>
    </source>
</evidence>
<reference evidence="2 5" key="1">
    <citation type="journal article" date="2012" name="Int. J. Syst. Evol. Microbiol.">
        <title>Characterization of Tetragenococcus strains from sugar thick juice reveals a novel species, Tetragenococcus osmophilus sp. nov., and divides Tetragenococcus halophilus into two subspecies, T. halophilus subsp. halophilus subsp. nov. and T. halophilus subsp. flandriensis subsp. nov.</title>
        <authorList>
            <person name="Juste A."/>
            <person name="Van Trappen S."/>
            <person name="Verreth C."/>
            <person name="Cleenwerck I."/>
            <person name="De Vos P."/>
            <person name="Lievens B."/>
            <person name="Willems K.A."/>
        </authorList>
    </citation>
    <scope>NUCLEOTIDE SEQUENCE [LARGE SCALE GENOMIC DNA]</scope>
    <source>
        <strain evidence="2 5">JCM 31126</strain>
    </source>
</reference>
<reference evidence="4" key="4">
    <citation type="submission" date="2023-02" db="EMBL/GenBank/DDBJ databases">
        <authorList>
            <person name="Sun Q."/>
            <person name="Mori K."/>
        </authorList>
    </citation>
    <scope>NUCLEOTIDE SEQUENCE</scope>
    <source>
        <strain evidence="4">NBRC 114545</strain>
    </source>
</reference>
<dbReference type="PROSITE" id="PS51107">
    <property type="entry name" value="PTS_EIIC_TYPE_5"/>
    <property type="match status" value="1"/>
</dbReference>
<dbReference type="Proteomes" id="UP000268310">
    <property type="component" value="Chromosome"/>
</dbReference>
<reference evidence="2" key="3">
    <citation type="submission" date="2018-03" db="EMBL/GenBank/DDBJ databases">
        <authorList>
            <person name="Jeon C.O."/>
        </authorList>
    </citation>
    <scope>NUCLEOTIDE SEQUENCE</scope>
    <source>
        <strain evidence="2">JCM 31126</strain>
    </source>
</reference>
<dbReference type="EMBL" id="BSUW01000001">
    <property type="protein sequence ID" value="GMA73286.1"/>
    <property type="molecule type" value="Genomic_DNA"/>
</dbReference>
<organism evidence="4 6">
    <name type="scientific">Tetragenococcus osmophilus</name>
    <dbReference type="NCBI Taxonomy" id="526944"/>
    <lineage>
        <taxon>Bacteria</taxon>
        <taxon>Bacillati</taxon>
        <taxon>Bacillota</taxon>
        <taxon>Bacilli</taxon>
        <taxon>Lactobacillales</taxon>
        <taxon>Enterococcaceae</taxon>
        <taxon>Tetragenococcus</taxon>
    </lineage>
</organism>
<dbReference type="GO" id="GO:0016020">
    <property type="term" value="C:membrane"/>
    <property type="evidence" value="ECO:0007669"/>
    <property type="project" value="InterPro"/>
</dbReference>
<keyword evidence="1" id="KW-0472">Membrane</keyword>
<feature type="transmembrane region" description="Helical" evidence="1">
    <location>
        <begin position="60"/>
        <end position="79"/>
    </location>
</feature>
<feature type="transmembrane region" description="Helical" evidence="1">
    <location>
        <begin position="142"/>
        <end position="159"/>
    </location>
</feature>
<dbReference type="KEGG" id="too:C7K38_01695"/>
<dbReference type="Proteomes" id="UP001157039">
    <property type="component" value="Unassembled WGS sequence"/>
</dbReference>
<dbReference type="GO" id="GO:0009401">
    <property type="term" value="P:phosphoenolpyruvate-dependent sugar phosphotransferase system"/>
    <property type="evidence" value="ECO:0007669"/>
    <property type="project" value="InterPro"/>
</dbReference>
<keyword evidence="1" id="KW-0812">Transmembrane</keyword>
<accession>A0AA37XL99</accession>
<dbReference type="InterPro" id="IPR004699">
    <property type="entry name" value="PTS_IID_sorb"/>
</dbReference>
<dbReference type="PIRSF" id="PIRSF038321">
    <property type="entry name" value="PTS_glc_srb_IIC"/>
    <property type="match status" value="1"/>
</dbReference>
<dbReference type="EMBL" id="BSUW01000002">
    <property type="protein sequence ID" value="GMA73348.1"/>
    <property type="molecule type" value="Genomic_DNA"/>
</dbReference>
<evidence type="ECO:0000313" key="3">
    <source>
        <dbReference type="EMBL" id="GMA73286.1"/>
    </source>
</evidence>
<reference evidence="4 6" key="2">
    <citation type="journal article" date="2014" name="Int. J. Syst. Evol. Microbiol.">
        <title>Complete genome sequence of Corynebacterium casei LMG S-19264T (=DSM 44701T), isolated from a smear-ripened cheese.</title>
        <authorList>
            <consortium name="US DOE Joint Genome Institute (JGI-PGF)"/>
            <person name="Walter F."/>
            <person name="Albersmeier A."/>
            <person name="Kalinowski J."/>
            <person name="Ruckert C."/>
        </authorList>
    </citation>
    <scope>NUCLEOTIDE SEQUENCE [LARGE SCALE GENOMIC DNA]</scope>
    <source>
        <strain evidence="4 6">NBRC 114545</strain>
    </source>
</reference>
<dbReference type="Pfam" id="PF03608">
    <property type="entry name" value="EII-GUT"/>
    <property type="match status" value="1"/>
</dbReference>
<evidence type="ECO:0000256" key="1">
    <source>
        <dbReference type="SAM" id="Phobius"/>
    </source>
</evidence>
<dbReference type="PANTHER" id="PTHR40399:SF1">
    <property type="entry name" value="PTS SYSTEM GLUCITOL_SORBITOL-SPECIFIC EIIC COMPONENT"/>
    <property type="match status" value="1"/>
</dbReference>
<dbReference type="RefSeq" id="WP_123934207.1">
    <property type="nucleotide sequence ID" value="NZ_BSUW01000001.1"/>
</dbReference>
<protein>
    <submittedName>
        <fullName evidence="4">PTS sorbitol transporter subunit IIC</fullName>
    </submittedName>
</protein>
<sequence length="181" mass="20387">MKYIEWFGKNFIGLFEEGGDQFMSFMTDIVPLLVVLLTFTYSLIALIGEDRVDRAIRKSAKYIILRYTVMPILSVLLLTNPMAYTFGKFVKEEEKPAFYDAAVSFIHPVTGLFPYANAGELFVYLGIANGVMEAGYSQGSLAVRYLLCGIVVVFIRGFVTEKITKFLIKRGTVSEEDVEVE</sequence>
<feature type="transmembrane region" description="Helical" evidence="1">
    <location>
        <begin position="29"/>
        <end position="48"/>
    </location>
</feature>
<keyword evidence="5" id="KW-1185">Reference proteome</keyword>
<gene>
    <name evidence="2" type="ORF">C7K38_01695</name>
    <name evidence="3" type="ORF">GCM10025885_23350</name>
    <name evidence="4" type="ORF">GCM10025885_23970</name>
</gene>
<evidence type="ECO:0000313" key="6">
    <source>
        <dbReference type="Proteomes" id="UP001157039"/>
    </source>
</evidence>